<dbReference type="InterPro" id="IPR036188">
    <property type="entry name" value="FAD/NAD-bd_sf"/>
</dbReference>
<reference evidence="2" key="1">
    <citation type="submission" date="2020-09" db="EMBL/GenBank/DDBJ databases">
        <authorList>
            <person name="Kittiwongwattana C."/>
        </authorList>
    </citation>
    <scope>NUCLEOTIDE SEQUENCE</scope>
    <source>
        <strain evidence="2">1303</strain>
    </source>
</reference>
<gene>
    <name evidence="2" type="ORF">HF324_33370</name>
</gene>
<dbReference type="EMBL" id="CP051204">
    <property type="protein sequence ID" value="QOD67396.1"/>
    <property type="molecule type" value="Genomic_DNA"/>
</dbReference>
<keyword evidence="1" id="KW-1133">Transmembrane helix</keyword>
<evidence type="ECO:0000313" key="3">
    <source>
        <dbReference type="Proteomes" id="UP000503144"/>
    </source>
</evidence>
<evidence type="ECO:0000256" key="1">
    <source>
        <dbReference type="SAM" id="Phobius"/>
    </source>
</evidence>
<organism evidence="2 3">
    <name type="scientific">Chitinophaga oryzae</name>
    <dbReference type="NCBI Taxonomy" id="2725414"/>
    <lineage>
        <taxon>Bacteria</taxon>
        <taxon>Pseudomonadati</taxon>
        <taxon>Bacteroidota</taxon>
        <taxon>Chitinophagia</taxon>
        <taxon>Chitinophagales</taxon>
        <taxon>Chitinophagaceae</taxon>
        <taxon>Chitinophaga</taxon>
    </lineage>
</organism>
<keyword evidence="3" id="KW-1185">Reference proteome</keyword>
<keyword evidence="1" id="KW-0472">Membrane</keyword>
<protein>
    <submittedName>
        <fullName evidence="2">Uncharacterized protein</fullName>
    </submittedName>
</protein>
<accession>A0ABX6TRF5</accession>
<sequence>MSGGSCAGLSAAMALGRSLRDVLIIDGGRRCNAKATHAHNFLTQDYQSPNPAVARLRSLKTHTVYGIGLYLAALLLSLCIK</sequence>
<dbReference type="RefSeq" id="WP_193114974.1">
    <property type="nucleotide sequence ID" value="NZ_CP051204.2"/>
</dbReference>
<evidence type="ECO:0000313" key="2">
    <source>
        <dbReference type="EMBL" id="QOD67396.1"/>
    </source>
</evidence>
<proteinExistence type="predicted"/>
<name>A0ABX6TRF5_9BACT</name>
<feature type="transmembrane region" description="Helical" evidence="1">
    <location>
        <begin position="63"/>
        <end position="80"/>
    </location>
</feature>
<dbReference type="Gene3D" id="3.50.50.60">
    <property type="entry name" value="FAD/NAD(P)-binding domain"/>
    <property type="match status" value="1"/>
</dbReference>
<keyword evidence="1" id="KW-0812">Transmembrane</keyword>
<dbReference type="Proteomes" id="UP000503144">
    <property type="component" value="Chromosome"/>
</dbReference>